<protein>
    <submittedName>
        <fullName evidence="1">Uncharacterized protein</fullName>
    </submittedName>
</protein>
<evidence type="ECO:0000313" key="1">
    <source>
        <dbReference type="EMBL" id="KAH7974650.1"/>
    </source>
</evidence>
<sequence length="191" mass="21810">MNVEAVLRLSRYRTTARVNDDPDHGDRQRGSPLQPSWYFDALPGNTYTLEGFNCPFLNERPITFVKPLSWVRVCVNCKVVAAETALLPCAHTLCNWCLEDICYLGTNSARYECGSSEDRHRGGSCPLNRDTFVETDVVDLNFPVQHLMKLAVHCFHADFGCWFKDQLGKLEDNLRECLFKATTYALPPRSW</sequence>
<organism evidence="1 2">
    <name type="scientific">Dermacentor silvarum</name>
    <name type="common">Tick</name>
    <dbReference type="NCBI Taxonomy" id="543639"/>
    <lineage>
        <taxon>Eukaryota</taxon>
        <taxon>Metazoa</taxon>
        <taxon>Ecdysozoa</taxon>
        <taxon>Arthropoda</taxon>
        <taxon>Chelicerata</taxon>
        <taxon>Arachnida</taxon>
        <taxon>Acari</taxon>
        <taxon>Parasitiformes</taxon>
        <taxon>Ixodida</taxon>
        <taxon>Ixodoidea</taxon>
        <taxon>Ixodidae</taxon>
        <taxon>Rhipicephalinae</taxon>
        <taxon>Dermacentor</taxon>
    </lineage>
</organism>
<keyword evidence="2" id="KW-1185">Reference proteome</keyword>
<evidence type="ECO:0000313" key="2">
    <source>
        <dbReference type="Proteomes" id="UP000821865"/>
    </source>
</evidence>
<gene>
    <name evidence="1" type="ORF">HPB49_017690</name>
</gene>
<dbReference type="Proteomes" id="UP000821865">
    <property type="component" value="Chromosome 10"/>
</dbReference>
<dbReference type="EMBL" id="CM023479">
    <property type="protein sequence ID" value="KAH7974650.1"/>
    <property type="molecule type" value="Genomic_DNA"/>
</dbReference>
<name>A0ACB8DQ52_DERSI</name>
<comment type="caution">
    <text evidence="1">The sequence shown here is derived from an EMBL/GenBank/DDBJ whole genome shotgun (WGS) entry which is preliminary data.</text>
</comment>
<proteinExistence type="predicted"/>
<accession>A0ACB8DQ52</accession>
<reference evidence="1" key="1">
    <citation type="submission" date="2020-05" db="EMBL/GenBank/DDBJ databases">
        <title>Large-scale comparative analyses of tick genomes elucidate their genetic diversity and vector capacities.</title>
        <authorList>
            <person name="Jia N."/>
            <person name="Wang J."/>
            <person name="Shi W."/>
            <person name="Du L."/>
            <person name="Sun Y."/>
            <person name="Zhan W."/>
            <person name="Jiang J."/>
            <person name="Wang Q."/>
            <person name="Zhang B."/>
            <person name="Ji P."/>
            <person name="Sakyi L.B."/>
            <person name="Cui X."/>
            <person name="Yuan T."/>
            <person name="Jiang B."/>
            <person name="Yang W."/>
            <person name="Lam T.T.-Y."/>
            <person name="Chang Q."/>
            <person name="Ding S."/>
            <person name="Wang X."/>
            <person name="Zhu J."/>
            <person name="Ruan X."/>
            <person name="Zhao L."/>
            <person name="Wei J."/>
            <person name="Que T."/>
            <person name="Du C."/>
            <person name="Cheng J."/>
            <person name="Dai P."/>
            <person name="Han X."/>
            <person name="Huang E."/>
            <person name="Gao Y."/>
            <person name="Liu J."/>
            <person name="Shao H."/>
            <person name="Ye R."/>
            <person name="Li L."/>
            <person name="Wei W."/>
            <person name="Wang X."/>
            <person name="Wang C."/>
            <person name="Yang T."/>
            <person name="Huo Q."/>
            <person name="Li W."/>
            <person name="Guo W."/>
            <person name="Chen H."/>
            <person name="Zhou L."/>
            <person name="Ni X."/>
            <person name="Tian J."/>
            <person name="Zhou Y."/>
            <person name="Sheng Y."/>
            <person name="Liu T."/>
            <person name="Pan Y."/>
            <person name="Xia L."/>
            <person name="Li J."/>
            <person name="Zhao F."/>
            <person name="Cao W."/>
        </authorList>
    </citation>
    <scope>NUCLEOTIDE SEQUENCE</scope>
    <source>
        <strain evidence="1">Dsil-2018</strain>
    </source>
</reference>